<evidence type="ECO:0000313" key="9">
    <source>
        <dbReference type="WBParaSite" id="HNAJ_0000172601-mRNA-1"/>
    </source>
</evidence>
<name>A0A158QH87_RODNA</name>
<protein>
    <submittedName>
        <fullName evidence="9">COesterase domain-containing protein</fullName>
    </submittedName>
</protein>
<evidence type="ECO:0000256" key="3">
    <source>
        <dbReference type="ARBA" id="ARBA00022692"/>
    </source>
</evidence>
<comment type="subcellular location">
    <subcellularLocation>
        <location evidence="1">Membrane</location>
    </subcellularLocation>
</comment>
<dbReference type="PRINTS" id="PR01611">
    <property type="entry name" value="LIMPII"/>
</dbReference>
<evidence type="ECO:0000256" key="4">
    <source>
        <dbReference type="ARBA" id="ARBA00022989"/>
    </source>
</evidence>
<gene>
    <name evidence="7" type="ORF">HNAJ_LOCUS1727</name>
</gene>
<sequence length="192" mass="21297">MFLLFESIVDAKISESIKLYNGSEAFKRWKAKSSPSKFAVYLYNLTNSNQVLAGGRPNLTVIGPYVYWKEDEKLNISWTSVDGSPAISYFKRSIYMFDPKLSSGDPKSDKIISANLPILAISAANNAGRGPSADTIEMMKFFTSPKIFTKQSVDAFLWGYEDTTLSMCKLFLPQICKNDRVGLLSSVGLSGK</sequence>
<keyword evidence="4" id="KW-1133">Transmembrane helix</keyword>
<evidence type="ECO:0000256" key="6">
    <source>
        <dbReference type="ARBA" id="ARBA00023180"/>
    </source>
</evidence>
<dbReference type="WBParaSite" id="HNAJ_0000172601-mRNA-1">
    <property type="protein sequence ID" value="HNAJ_0000172601-mRNA-1"/>
    <property type="gene ID" value="HNAJ_0000172601"/>
</dbReference>
<reference evidence="9" key="1">
    <citation type="submission" date="2016-04" db="UniProtKB">
        <authorList>
            <consortium name="WormBaseParasite"/>
        </authorList>
    </citation>
    <scope>IDENTIFICATION</scope>
</reference>
<dbReference type="InterPro" id="IPR002159">
    <property type="entry name" value="CD36_fam"/>
</dbReference>
<comment type="similarity">
    <text evidence="2">Belongs to the CD36 family.</text>
</comment>
<organism evidence="9">
    <name type="scientific">Rodentolepis nana</name>
    <name type="common">Dwarf tapeworm</name>
    <name type="synonym">Hymenolepis nana</name>
    <dbReference type="NCBI Taxonomy" id="102285"/>
    <lineage>
        <taxon>Eukaryota</taxon>
        <taxon>Metazoa</taxon>
        <taxon>Spiralia</taxon>
        <taxon>Lophotrochozoa</taxon>
        <taxon>Platyhelminthes</taxon>
        <taxon>Cestoda</taxon>
        <taxon>Eucestoda</taxon>
        <taxon>Cyclophyllidea</taxon>
        <taxon>Hymenolepididae</taxon>
        <taxon>Rodentolepis</taxon>
    </lineage>
</organism>
<dbReference type="GO" id="GO:0016020">
    <property type="term" value="C:membrane"/>
    <property type="evidence" value="ECO:0007669"/>
    <property type="project" value="UniProtKB-SubCell"/>
</dbReference>
<keyword evidence="8" id="KW-1185">Reference proteome</keyword>
<evidence type="ECO:0000256" key="2">
    <source>
        <dbReference type="ARBA" id="ARBA00010532"/>
    </source>
</evidence>
<dbReference type="Proteomes" id="UP000278807">
    <property type="component" value="Unassembled WGS sequence"/>
</dbReference>
<dbReference type="PRINTS" id="PR01609">
    <property type="entry name" value="CD36FAMILY"/>
</dbReference>
<keyword evidence="6" id="KW-0325">Glycoprotein</keyword>
<dbReference type="STRING" id="102285.A0A158QH87"/>
<accession>A0A158QH87</accession>
<dbReference type="GO" id="GO:0005044">
    <property type="term" value="F:scavenger receptor activity"/>
    <property type="evidence" value="ECO:0007669"/>
    <property type="project" value="InterPro"/>
</dbReference>
<dbReference type="EMBL" id="UZAE01000712">
    <property type="protein sequence ID" value="VDN97586.1"/>
    <property type="molecule type" value="Genomic_DNA"/>
</dbReference>
<dbReference type="AlphaFoldDB" id="A0A158QH87"/>
<dbReference type="GO" id="GO:0005764">
    <property type="term" value="C:lysosome"/>
    <property type="evidence" value="ECO:0007669"/>
    <property type="project" value="InterPro"/>
</dbReference>
<proteinExistence type="inferred from homology"/>
<keyword evidence="3" id="KW-0812">Transmembrane</keyword>
<dbReference type="PANTHER" id="PTHR11923">
    <property type="entry name" value="SCAVENGER RECEPTOR CLASS B TYPE-1 SR-B1"/>
    <property type="match status" value="1"/>
</dbReference>
<dbReference type="OrthoDB" id="18585at2759"/>
<evidence type="ECO:0000313" key="7">
    <source>
        <dbReference type="EMBL" id="VDN97586.1"/>
    </source>
</evidence>
<dbReference type="Pfam" id="PF01130">
    <property type="entry name" value="CD36"/>
    <property type="match status" value="1"/>
</dbReference>
<reference evidence="7 8" key="2">
    <citation type="submission" date="2018-11" db="EMBL/GenBank/DDBJ databases">
        <authorList>
            <consortium name="Pathogen Informatics"/>
        </authorList>
    </citation>
    <scope>NUCLEOTIDE SEQUENCE [LARGE SCALE GENOMIC DNA]</scope>
</reference>
<evidence type="ECO:0000256" key="1">
    <source>
        <dbReference type="ARBA" id="ARBA00004370"/>
    </source>
</evidence>
<dbReference type="InterPro" id="IPR005429">
    <property type="entry name" value="LimpII"/>
</dbReference>
<evidence type="ECO:0000313" key="8">
    <source>
        <dbReference type="Proteomes" id="UP000278807"/>
    </source>
</evidence>
<evidence type="ECO:0000256" key="5">
    <source>
        <dbReference type="ARBA" id="ARBA00023136"/>
    </source>
</evidence>
<dbReference type="PANTHER" id="PTHR11923:SF51">
    <property type="entry name" value="LYSOSOME MEMBRANE PROTEIN 2"/>
    <property type="match status" value="1"/>
</dbReference>
<keyword evidence="5" id="KW-0472">Membrane</keyword>